<dbReference type="EMBL" id="VSSQ01018412">
    <property type="protein sequence ID" value="MPM61568.1"/>
    <property type="molecule type" value="Genomic_DNA"/>
</dbReference>
<sequence length="33" mass="3897">MPDKLRKGVNHDLEIEVKDNKGNTTVLKRTFIW</sequence>
<dbReference type="AlphaFoldDB" id="A0A645B945"/>
<gene>
    <name evidence="1" type="ORF">SDC9_108428</name>
</gene>
<organism evidence="1">
    <name type="scientific">bioreactor metagenome</name>
    <dbReference type="NCBI Taxonomy" id="1076179"/>
    <lineage>
        <taxon>unclassified sequences</taxon>
        <taxon>metagenomes</taxon>
        <taxon>ecological metagenomes</taxon>
    </lineage>
</organism>
<accession>A0A645B945</accession>
<reference evidence="1" key="1">
    <citation type="submission" date="2019-08" db="EMBL/GenBank/DDBJ databases">
        <authorList>
            <person name="Kucharzyk K."/>
            <person name="Murdoch R.W."/>
            <person name="Higgins S."/>
            <person name="Loffler F."/>
        </authorList>
    </citation>
    <scope>NUCLEOTIDE SEQUENCE</scope>
</reference>
<proteinExistence type="predicted"/>
<evidence type="ECO:0000313" key="1">
    <source>
        <dbReference type="EMBL" id="MPM61568.1"/>
    </source>
</evidence>
<name>A0A645B945_9ZZZZ</name>
<comment type="caution">
    <text evidence="1">The sequence shown here is derived from an EMBL/GenBank/DDBJ whole genome shotgun (WGS) entry which is preliminary data.</text>
</comment>
<protein>
    <submittedName>
        <fullName evidence="1">Uncharacterized protein</fullName>
    </submittedName>
</protein>